<evidence type="ECO:0000313" key="6">
    <source>
        <dbReference type="EMBL" id="SKA93897.1"/>
    </source>
</evidence>
<dbReference type="InterPro" id="IPR015943">
    <property type="entry name" value="WD40/YVTN_repeat-like_dom_sf"/>
</dbReference>
<feature type="repeat" description="WD" evidence="3">
    <location>
        <begin position="809"/>
        <end position="850"/>
    </location>
</feature>
<dbReference type="SUPFAM" id="SSF50998">
    <property type="entry name" value="Quinoprotein alcohol dehydrogenase-like"/>
    <property type="match status" value="2"/>
</dbReference>
<feature type="coiled-coil region" evidence="4">
    <location>
        <begin position="234"/>
        <end position="261"/>
    </location>
</feature>
<sequence>MSLFAITEKAFMSRRIALIVGIDKYEFQSNIDLKAPTTDAQRVYDVLSTYGGFDMLHPLPLGTNKVGSSGKVKGAALWNELHKIMNPQESAEVDLVVFYFSGHGEAHRGDSYLCATDERLAVPLSSLIELAEKSTVKNICIWLDCCYGGKIIGLKRSGGKGFCIVSASTEDEVARARDGKSLMTDILCKALTPNQYKPEISVSEFEQFIKAESKNLPQQILISTGKTPFTLTQLKKADRTAAELKKNYKSAQALAAHAQSLLTKIEGLRKDKQTNWQHHIHDLRCVILYALEAQRNPIPDGKTAIAPHILEGLAQINAHWLLPKHEQIPALNLGARVTAVACSHDPDGQYIASISAGTIHLWNRQTGQLHHILQGHSAWLTVVSFSRDGKQIASASGQRAGSGEVYLSDKNYSVWLWDTKTGKLLHTLKGHAGDVTALAFSRNGKQLFSASTDTTVRQWDTTTGQALDILCGHCAEVTCAAFSLDGKQLASAFLKQGYHDFSDAEYPYIPDKTLIQLWDMRTQHPPTAIREFTGHVGEVTCLAFSSDGKQLASASTDTTVRCWDTETGNHLKILQGHASRVNAIAFSPDQTKIASASGDAKLLNFFSTEKPDNTIRIWDAKTGQPLNTLIGHTSAVNSLAFSHDSINLVSASGTIAPLRSKSNSDNTIRLWNVQTGQPCHPLPDHASALTNDDTGQQWNTQIGRPFNTLQGHTKAVTCVAFSPDNQQLASASDDTTIRLWDAQTGDALQTLQGHVNPVRFISYSPDSRKIASASVKKFSHRDSLGLEPIEEDTAVRLWDTQTGELLNSLHGHTATLTCLAFSPDGKQLASASEDKTVRLWNTQTGEALKVLIGHSNRVNAIAFSPDSQKLASASDDTTVQLWSTKTGQLLRTLQGHANLVTGVIFSPNGKQLASASEDKTVQLWDAKTGELLSYSRDYPNTPILPTTRPLTTGSPRSSTVISMMFSPDSTKLAISSSSHNLIELWDAQTGQVIQTLKAQITDIHTKKPQATMLDAIAFSPDNQYLAAIARNGSSNDSMILVWDVHTGQHFKHFSSGAWSVAFSPDGRQIASGSRDGTVKLRLLNPANPEPILSLLHTFKPSEVADALKFLWHLELNDDNKFSHHDLKPAIFPKHGYYITWDEHTEKFHSLLDAPDPKETKMDQLIRWLEERKAFHA</sequence>
<feature type="repeat" description="WD" evidence="3">
    <location>
        <begin position="1050"/>
        <end position="1080"/>
    </location>
</feature>
<dbReference type="InterPro" id="IPR011600">
    <property type="entry name" value="Pept_C14_caspase"/>
</dbReference>
<dbReference type="PRINTS" id="PR00320">
    <property type="entry name" value="GPROTEINBRPT"/>
</dbReference>
<dbReference type="CDD" id="cd00200">
    <property type="entry name" value="WD40"/>
    <property type="match status" value="2"/>
</dbReference>
<dbReference type="InterPro" id="IPR036322">
    <property type="entry name" value="WD40_repeat_dom_sf"/>
</dbReference>
<dbReference type="Proteomes" id="UP000190460">
    <property type="component" value="Unassembled WGS sequence"/>
</dbReference>
<evidence type="ECO:0000259" key="5">
    <source>
        <dbReference type="Pfam" id="PF00656"/>
    </source>
</evidence>
<keyword evidence="2" id="KW-0677">Repeat</keyword>
<evidence type="ECO:0000313" key="7">
    <source>
        <dbReference type="Proteomes" id="UP000190460"/>
    </source>
</evidence>
<feature type="repeat" description="WD" evidence="3">
    <location>
        <begin position="428"/>
        <end position="469"/>
    </location>
</feature>
<dbReference type="Pfam" id="PF00656">
    <property type="entry name" value="Peptidase_C14"/>
    <property type="match status" value="1"/>
</dbReference>
<reference evidence="7" key="1">
    <citation type="submission" date="2017-02" db="EMBL/GenBank/DDBJ databases">
        <authorList>
            <person name="Varghese N."/>
            <person name="Submissions S."/>
        </authorList>
    </citation>
    <scope>NUCLEOTIDE SEQUENCE [LARGE SCALE GENOMIC DNA]</scope>
    <source>
        <strain evidence="7">ATCC 49788</strain>
    </source>
</reference>
<dbReference type="OrthoDB" id="511103at2"/>
<protein>
    <submittedName>
        <fullName evidence="6">WD40 repeat</fullName>
    </submittedName>
</protein>
<dbReference type="InterPro" id="IPR020472">
    <property type="entry name" value="WD40_PAC1"/>
</dbReference>
<dbReference type="Pfam" id="PF00400">
    <property type="entry name" value="WD40"/>
    <property type="match status" value="14"/>
</dbReference>
<dbReference type="InterPro" id="IPR001680">
    <property type="entry name" value="WD40_rpt"/>
</dbReference>
<evidence type="ECO:0000256" key="1">
    <source>
        <dbReference type="ARBA" id="ARBA00022574"/>
    </source>
</evidence>
<dbReference type="SMART" id="SM00320">
    <property type="entry name" value="WD40"/>
    <property type="match status" value="15"/>
</dbReference>
<evidence type="ECO:0000256" key="4">
    <source>
        <dbReference type="SAM" id="Coils"/>
    </source>
</evidence>
<organism evidence="6 7">
    <name type="scientific">Thiothrix eikelboomii</name>
    <dbReference type="NCBI Taxonomy" id="92487"/>
    <lineage>
        <taxon>Bacteria</taxon>
        <taxon>Pseudomonadati</taxon>
        <taxon>Pseudomonadota</taxon>
        <taxon>Gammaproteobacteria</taxon>
        <taxon>Thiotrichales</taxon>
        <taxon>Thiotrichaceae</taxon>
        <taxon>Thiothrix</taxon>
    </lineage>
</organism>
<dbReference type="SUPFAM" id="SSF50978">
    <property type="entry name" value="WD40 repeat-like"/>
    <property type="match status" value="1"/>
</dbReference>
<feature type="repeat" description="WD" evidence="3">
    <location>
        <begin position="574"/>
        <end position="628"/>
    </location>
</feature>
<feature type="repeat" description="WD" evidence="3">
    <location>
        <begin position="532"/>
        <end position="573"/>
    </location>
</feature>
<name>A0A1T4XWI1_9GAMM</name>
<evidence type="ECO:0000256" key="2">
    <source>
        <dbReference type="ARBA" id="ARBA00022737"/>
    </source>
</evidence>
<dbReference type="InterPro" id="IPR019775">
    <property type="entry name" value="WD40_repeat_CS"/>
</dbReference>
<keyword evidence="4" id="KW-0175">Coiled coil</keyword>
<dbReference type="RefSeq" id="WP_078924038.1">
    <property type="nucleotide sequence ID" value="NZ_FUYB01000025.1"/>
</dbReference>
<dbReference type="SUPFAM" id="SSF52129">
    <property type="entry name" value="Caspase-like"/>
    <property type="match status" value="1"/>
</dbReference>
<accession>A0A1T4XWI1</accession>
<dbReference type="InterPro" id="IPR029030">
    <property type="entry name" value="Caspase-like_dom_sf"/>
</dbReference>
<dbReference type="Gene3D" id="2.130.10.10">
    <property type="entry name" value="YVTN repeat-like/Quinoprotein amine dehydrogenase"/>
    <property type="match status" value="9"/>
</dbReference>
<gene>
    <name evidence="6" type="ORF">SAMN02745130_03593</name>
</gene>
<dbReference type="PANTHER" id="PTHR22847">
    <property type="entry name" value="WD40 REPEAT PROTEIN"/>
    <property type="match status" value="1"/>
</dbReference>
<dbReference type="InterPro" id="IPR011047">
    <property type="entry name" value="Quinoprotein_ADH-like_sf"/>
</dbReference>
<keyword evidence="7" id="KW-1185">Reference proteome</keyword>
<keyword evidence="1 3" id="KW-0853">WD repeat</keyword>
<dbReference type="EMBL" id="FUYB01000025">
    <property type="protein sequence ID" value="SKA93897.1"/>
    <property type="molecule type" value="Genomic_DNA"/>
</dbReference>
<feature type="repeat" description="WD" evidence="3">
    <location>
        <begin position="709"/>
        <end position="750"/>
    </location>
</feature>
<dbReference type="PANTHER" id="PTHR22847:SF637">
    <property type="entry name" value="WD REPEAT DOMAIN 5B"/>
    <property type="match status" value="1"/>
</dbReference>
<feature type="repeat" description="WD" evidence="3">
    <location>
        <begin position="893"/>
        <end position="934"/>
    </location>
</feature>
<dbReference type="PROSITE" id="PS00678">
    <property type="entry name" value="WD_REPEATS_1"/>
    <property type="match status" value="3"/>
</dbReference>
<dbReference type="PROSITE" id="PS50294">
    <property type="entry name" value="WD_REPEATS_REGION"/>
    <property type="match status" value="6"/>
</dbReference>
<dbReference type="AlphaFoldDB" id="A0A1T4XWI1"/>
<feature type="repeat" description="WD" evidence="3">
    <location>
        <begin position="851"/>
        <end position="892"/>
    </location>
</feature>
<feature type="domain" description="Peptidase C14 caspase" evidence="5">
    <location>
        <begin position="14"/>
        <end position="197"/>
    </location>
</feature>
<dbReference type="STRING" id="92487.SAMN02745130_03593"/>
<dbReference type="PROSITE" id="PS50082">
    <property type="entry name" value="WD_REPEATS_2"/>
    <property type="match status" value="9"/>
</dbReference>
<evidence type="ECO:0000256" key="3">
    <source>
        <dbReference type="PROSITE-ProRule" id="PRU00221"/>
    </source>
</evidence>
<feature type="repeat" description="WD" evidence="3">
    <location>
        <begin position="953"/>
        <end position="995"/>
    </location>
</feature>
<dbReference type="GO" id="GO:0006508">
    <property type="term" value="P:proteolysis"/>
    <property type="evidence" value="ECO:0007669"/>
    <property type="project" value="InterPro"/>
</dbReference>
<proteinExistence type="predicted"/>
<dbReference type="GO" id="GO:0004197">
    <property type="term" value="F:cysteine-type endopeptidase activity"/>
    <property type="evidence" value="ECO:0007669"/>
    <property type="project" value="InterPro"/>
</dbReference>
<dbReference type="Gene3D" id="3.40.50.1460">
    <property type="match status" value="1"/>
</dbReference>